<sequence length="403" mass="48010">MKNINFKKEKISINSIGKKRFYFGIISGFFSAVIISLMFNRTRELIRYFSSISQDLLIFETKEIVFFNYFIAGLSTVLGLSITIWVWMGHPVNKNRKHKLYKQQTRTNTNLFFWLILFLSAQLCNIFIYLSAAGFNTYDYPINLLQEYKLLFILAPIVIFGQNWFYVRLLYRTGTWILISFIISIITILFLYKTTTVDHNILNDKYFAQNKIHFDYIENVVSTSTKKYNISFNDKALKTLKQQKSYNSQIQIEKIKEEFSKDKKLSLDTIIIQKIIIHNLKANPDYRYNYKPRTLYNWKYAFPKDIFKQIELFDINSFEINELFQVLKEEIILINNSKIILEKQKDFDFNYKAFKKDKKESKVNIMVLEQLIETVNKIKKLKKYSTLSMVLPDIKKDGNNIYN</sequence>
<keyword evidence="3" id="KW-1185">Reference proteome</keyword>
<proteinExistence type="predicted"/>
<feature type="transmembrane region" description="Helical" evidence="1">
    <location>
        <begin position="174"/>
        <end position="192"/>
    </location>
</feature>
<name>A0ABP1EXW4_9FLAO</name>
<protein>
    <submittedName>
        <fullName evidence="2">Uncharacterized protein</fullName>
    </submittedName>
</protein>
<dbReference type="RefSeq" id="WP_348713497.1">
    <property type="nucleotide sequence ID" value="NZ_CAXIXY010000007.1"/>
</dbReference>
<feature type="transmembrane region" description="Helical" evidence="1">
    <location>
        <begin position="109"/>
        <end position="130"/>
    </location>
</feature>
<keyword evidence="1" id="KW-0472">Membrane</keyword>
<gene>
    <name evidence="2" type="ORF">T190607A01A_50113</name>
</gene>
<reference evidence="2 3" key="1">
    <citation type="submission" date="2024-05" db="EMBL/GenBank/DDBJ databases">
        <authorList>
            <person name="Duchaud E."/>
        </authorList>
    </citation>
    <scope>NUCLEOTIDE SEQUENCE [LARGE SCALE GENOMIC DNA]</scope>
    <source>
        <strain evidence="2">Ena-SAMPLE-TAB-13-05-2024-13:56:06:370-140302</strain>
    </source>
</reference>
<feature type="transmembrane region" description="Helical" evidence="1">
    <location>
        <begin position="21"/>
        <end position="39"/>
    </location>
</feature>
<dbReference type="Proteomes" id="UP001497416">
    <property type="component" value="Unassembled WGS sequence"/>
</dbReference>
<evidence type="ECO:0000313" key="2">
    <source>
        <dbReference type="EMBL" id="CAL2092990.1"/>
    </source>
</evidence>
<feature type="transmembrane region" description="Helical" evidence="1">
    <location>
        <begin position="150"/>
        <end position="167"/>
    </location>
</feature>
<evidence type="ECO:0000313" key="3">
    <source>
        <dbReference type="Proteomes" id="UP001497416"/>
    </source>
</evidence>
<dbReference type="EMBL" id="CAXIXY010000007">
    <property type="protein sequence ID" value="CAL2092990.1"/>
    <property type="molecule type" value="Genomic_DNA"/>
</dbReference>
<evidence type="ECO:0000256" key="1">
    <source>
        <dbReference type="SAM" id="Phobius"/>
    </source>
</evidence>
<feature type="transmembrane region" description="Helical" evidence="1">
    <location>
        <begin position="66"/>
        <end position="88"/>
    </location>
</feature>
<comment type="caution">
    <text evidence="2">The sequence shown here is derived from an EMBL/GenBank/DDBJ whole genome shotgun (WGS) entry which is preliminary data.</text>
</comment>
<organism evidence="2 3">
    <name type="scientific">Tenacibaculum platacis</name>
    <dbReference type="NCBI Taxonomy" id="3137852"/>
    <lineage>
        <taxon>Bacteria</taxon>
        <taxon>Pseudomonadati</taxon>
        <taxon>Bacteroidota</taxon>
        <taxon>Flavobacteriia</taxon>
        <taxon>Flavobacteriales</taxon>
        <taxon>Flavobacteriaceae</taxon>
        <taxon>Tenacibaculum</taxon>
    </lineage>
</organism>
<accession>A0ABP1EXW4</accession>
<keyword evidence="1" id="KW-1133">Transmembrane helix</keyword>
<keyword evidence="1" id="KW-0812">Transmembrane</keyword>